<dbReference type="SUPFAM" id="SSF46565">
    <property type="entry name" value="Chaperone J-domain"/>
    <property type="match status" value="1"/>
</dbReference>
<proteinExistence type="predicted"/>
<reference evidence="1 2" key="1">
    <citation type="submission" date="2016-11" db="EMBL/GenBank/DDBJ databases">
        <authorList>
            <person name="Jaros S."/>
            <person name="Januszkiewicz K."/>
            <person name="Wedrychowicz H."/>
        </authorList>
    </citation>
    <scope>NUCLEOTIDE SEQUENCE [LARGE SCALE GENOMIC DNA]</scope>
    <source>
        <strain evidence="1 2">DSM 18899</strain>
    </source>
</reference>
<keyword evidence="2" id="KW-1185">Reference proteome</keyword>
<gene>
    <name evidence="1" type="ORF">SAMN02745887_01303</name>
</gene>
<evidence type="ECO:0000313" key="2">
    <source>
        <dbReference type="Proteomes" id="UP000186513"/>
    </source>
</evidence>
<dbReference type="Proteomes" id="UP000186513">
    <property type="component" value="Unassembled WGS sequence"/>
</dbReference>
<dbReference type="AlphaFoldDB" id="A0A1K2HCN3"/>
<sequence>MTMSSPECWQHLGLTPTPDEREIKRAYARLLKTTRPEDDPEGFQILRSAFEAALWAADALRQAGPAPEVAEAPGRDTRDLNLEAQLRPHIEELARLNEQGTSEEALLALAELMVRFDLHTAKQQDAQLWSLFEDGMLWVCCDIAANHDDFLREAIALFGWTEPGNWLAEKDARTVEWLKLRLKEADALSAVDALLDQLERGEEGDASQQLAHLVEDEMLVNVDVRHLFEAELMVGLSELEPLPMVFSQRAIELFGWQRDYRHLHEYHPEAWERFHGRAEHLVV</sequence>
<dbReference type="OrthoDB" id="5524449at2"/>
<organism evidence="1 2">
    <name type="scientific">Chitinimonas taiwanensis DSM 18899</name>
    <dbReference type="NCBI Taxonomy" id="1121279"/>
    <lineage>
        <taxon>Bacteria</taxon>
        <taxon>Pseudomonadati</taxon>
        <taxon>Pseudomonadota</taxon>
        <taxon>Betaproteobacteria</taxon>
        <taxon>Neisseriales</taxon>
        <taxon>Chitinibacteraceae</taxon>
        <taxon>Chitinimonas</taxon>
    </lineage>
</organism>
<dbReference type="InterPro" id="IPR036869">
    <property type="entry name" value="J_dom_sf"/>
</dbReference>
<dbReference type="STRING" id="1121279.SAMN02745887_01303"/>
<name>A0A1K2HCN3_9NEIS</name>
<dbReference type="EMBL" id="FPKR01000004">
    <property type="protein sequence ID" value="SFZ74556.1"/>
    <property type="molecule type" value="Genomic_DNA"/>
</dbReference>
<protein>
    <recommendedName>
        <fullName evidence="3">J domain-containing protein</fullName>
    </recommendedName>
</protein>
<evidence type="ECO:0008006" key="3">
    <source>
        <dbReference type="Google" id="ProtNLM"/>
    </source>
</evidence>
<dbReference type="RefSeq" id="WP_139256067.1">
    <property type="nucleotide sequence ID" value="NZ_FPKR01000004.1"/>
</dbReference>
<evidence type="ECO:0000313" key="1">
    <source>
        <dbReference type="EMBL" id="SFZ74556.1"/>
    </source>
</evidence>
<accession>A0A1K2HCN3</accession>